<proteinExistence type="predicted"/>
<dbReference type="HOGENOM" id="CLU_1685384_0_0_6"/>
<dbReference type="AlphaFoldDB" id="D3UX47"/>
<dbReference type="EMBL" id="FN667741">
    <property type="protein sequence ID" value="CBJ80092.1"/>
    <property type="molecule type" value="Genomic_DNA"/>
</dbReference>
<gene>
    <name evidence="1" type="ordered locus">XBJ1_0951</name>
</gene>
<sequence length="162" mass="19186">MVKIISFLKKIFETRYIYSLQKFEPIKENGFYILKELGTHTCIKAKAEAEDIFESDLLYNINPQDIIFIARFEEYDMREKQKFKIIEERRDLSFIIQNAYSRREINEKELLIEQNIVEKIDPTSLVRIAYMSGLKDGRKISDEISKAEKIKPSKSPNLKVIK</sequence>
<protein>
    <submittedName>
        <fullName evidence="1">Uncharacterized protein</fullName>
    </submittedName>
</protein>
<evidence type="ECO:0000313" key="2">
    <source>
        <dbReference type="Proteomes" id="UP000002045"/>
    </source>
</evidence>
<evidence type="ECO:0000313" key="1">
    <source>
        <dbReference type="EMBL" id="CBJ80092.1"/>
    </source>
</evidence>
<dbReference type="KEGG" id="xbo:XBJ1_0951"/>
<accession>D3UX47</accession>
<dbReference type="Proteomes" id="UP000002045">
    <property type="component" value="Chromosome"/>
</dbReference>
<name>D3UX47_XENBS</name>
<organism evidence="1 2">
    <name type="scientific">Xenorhabdus bovienii (strain SS-2004)</name>
    <name type="common">Xenorhabdus nematophila subsp. bovienii</name>
    <dbReference type="NCBI Taxonomy" id="406818"/>
    <lineage>
        <taxon>Bacteria</taxon>
        <taxon>Pseudomonadati</taxon>
        <taxon>Pseudomonadota</taxon>
        <taxon>Gammaproteobacteria</taxon>
        <taxon>Enterobacterales</taxon>
        <taxon>Morganellaceae</taxon>
        <taxon>Xenorhabdus</taxon>
    </lineage>
</organism>
<dbReference type="STRING" id="406818.XBJ1_0951"/>
<reference evidence="1" key="1">
    <citation type="journal article" date="2011" name="PLoS ONE">
        <title>The entomopathogenic bacterial endosymbionts xenorhabdus and photorhabdus: convergent lifestyles from divergent genomes.</title>
        <authorList>
            <person name="Chaston J.M."/>
            <person name="Suen G."/>
            <person name="Tucker S.L."/>
            <person name="Andersen A.W."/>
            <person name="Bhasin A."/>
            <person name="Bode E."/>
            <person name="Bode H.B."/>
            <person name="Brachmann A.O."/>
            <person name="Cowles C.E."/>
            <person name="Cowles K.N."/>
            <person name="Darby C."/>
            <person name="de Leon L."/>
            <person name="Drace K."/>
            <person name="Du Z."/>
            <person name="Givaudan A."/>
            <person name="Herbert Tran E.E."/>
            <person name="Jewell K.A."/>
            <person name="Knack J.J."/>
            <person name="Krasomil-Osterfeld K.C."/>
            <person name="Kukor R."/>
            <person name="Lanois A."/>
            <person name="Latreille P."/>
            <person name="Leimgruber N.K."/>
            <person name="Lipke C.M."/>
            <person name="Liu R."/>
            <person name="Lu X."/>
            <person name="Martens E.C."/>
            <person name="Marri P.R."/>
            <person name="Medigue C."/>
            <person name="Menard M.L."/>
            <person name="Miller N.M."/>
            <person name="Morales-Soto N."/>
            <person name="Norton S."/>
            <person name="Ogier J.C."/>
            <person name="Orchard S.S."/>
            <person name="Park D."/>
            <person name="Park Y."/>
            <person name="Qurollo B.A."/>
            <person name="Sugar D.R."/>
            <person name="Richards G.R."/>
            <person name="Rouy Z."/>
            <person name="Slominski B."/>
            <person name="Slominski K."/>
            <person name="Snyder H."/>
            <person name="Tjaden B.C."/>
            <person name="van der Hoeven R."/>
            <person name="Welch R.D."/>
            <person name="Wheeler C."/>
            <person name="Xiang B."/>
            <person name="Barbazuk B."/>
            <person name="Gaudriault S."/>
            <person name="Goodner B."/>
            <person name="Slater S.C."/>
            <person name="Forst S."/>
            <person name="Goldman B.S."/>
            <person name="Goodrich-Blair H."/>
        </authorList>
    </citation>
    <scope>NUCLEOTIDE SEQUENCE [LARGE SCALE GENOMIC DNA]</scope>
    <source>
        <strain evidence="1">SS-2004</strain>
    </source>
</reference>